<dbReference type="InterPro" id="IPR030963">
    <property type="entry name" value="DHQ_synth_fam"/>
</dbReference>
<dbReference type="EMBL" id="CP061839">
    <property type="protein sequence ID" value="QOW60568.1"/>
    <property type="molecule type" value="Genomic_DNA"/>
</dbReference>
<dbReference type="GO" id="GO:0046872">
    <property type="term" value="F:metal ion binding"/>
    <property type="evidence" value="ECO:0007669"/>
    <property type="project" value="UniProtKB-KW"/>
</dbReference>
<dbReference type="SUPFAM" id="SSF56796">
    <property type="entry name" value="Dehydroquinate synthase-like"/>
    <property type="match status" value="1"/>
</dbReference>
<dbReference type="RefSeq" id="WP_194076068.1">
    <property type="nucleotide sequence ID" value="NZ_CP061839.1"/>
</dbReference>
<evidence type="ECO:0000256" key="2">
    <source>
        <dbReference type="ARBA" id="ARBA00001941"/>
    </source>
</evidence>
<evidence type="ECO:0000256" key="1">
    <source>
        <dbReference type="ARBA" id="ARBA00001911"/>
    </source>
</evidence>
<keyword evidence="3" id="KW-0479">Metal-binding</keyword>
<dbReference type="AlphaFoldDB" id="A0A7S6WNT4"/>
<dbReference type="PANTHER" id="PTHR43622">
    <property type="entry name" value="3-DEHYDROQUINATE SYNTHASE"/>
    <property type="match status" value="1"/>
</dbReference>
<dbReference type="Proteomes" id="UP000593915">
    <property type="component" value="Chromosome"/>
</dbReference>
<feature type="domain" description="3-dehydroquinate synthase N-terminal" evidence="7">
    <location>
        <begin position="57"/>
        <end position="168"/>
    </location>
</feature>
<evidence type="ECO:0000259" key="7">
    <source>
        <dbReference type="Pfam" id="PF01761"/>
    </source>
</evidence>
<keyword evidence="6" id="KW-0170">Cobalt</keyword>
<dbReference type="PIRSF" id="PIRSF001455">
    <property type="entry name" value="DHQ_synth"/>
    <property type="match status" value="1"/>
</dbReference>
<keyword evidence="5" id="KW-0456">Lyase</keyword>
<name>A0A7S6WNT4_9SPIR</name>
<dbReference type="Pfam" id="PF01761">
    <property type="entry name" value="DHQ_synthase"/>
    <property type="match status" value="1"/>
</dbReference>
<dbReference type="GO" id="GO:0009073">
    <property type="term" value="P:aromatic amino acid family biosynthetic process"/>
    <property type="evidence" value="ECO:0007669"/>
    <property type="project" value="InterPro"/>
</dbReference>
<sequence>MTDLFSFTTVQGTTNIFYCEEMELPILQNEDAVYIADTNTASFVKQAKNFSSNIPLIIIESGEENKNFTSLELILKTALDAGLSRNSIFIGIGGGVICDLTAFAASIYMRGVKCNLVPTTLLAMADASIGGKSAVNFLNYKNMIGSFFKADEIYIIPKFLKTLNDKEYFSGLAEIFKIALLYSPKLYQIFLEQSEKILNRNEELIFEILKRAIISKANVVTRDFYEKNERAYLNLGHTFAHALETVSDFKTVSHGEAVAWGISRALRLGENLGLTDCEYANEVYSIIKKFGWCTEAVPQCLVHLKNEFANKIIAAMKKDKKNMHGKIRVILQENIEENLIYEAEEKDIKAVLI</sequence>
<dbReference type="InterPro" id="IPR050071">
    <property type="entry name" value="Dehydroquinate_synthase"/>
</dbReference>
<dbReference type="Gene3D" id="1.20.1090.10">
    <property type="entry name" value="Dehydroquinate synthase-like - alpha domain"/>
    <property type="match status" value="1"/>
</dbReference>
<evidence type="ECO:0000256" key="3">
    <source>
        <dbReference type="ARBA" id="ARBA00022723"/>
    </source>
</evidence>
<comment type="cofactor">
    <cofactor evidence="2">
        <name>Co(2+)</name>
        <dbReference type="ChEBI" id="CHEBI:48828"/>
    </cofactor>
</comment>
<organism evidence="9 10">
    <name type="scientific">Treponema pedis</name>
    <dbReference type="NCBI Taxonomy" id="409322"/>
    <lineage>
        <taxon>Bacteria</taxon>
        <taxon>Pseudomonadati</taxon>
        <taxon>Spirochaetota</taxon>
        <taxon>Spirochaetia</taxon>
        <taxon>Spirochaetales</taxon>
        <taxon>Treponemataceae</taxon>
        <taxon>Treponema</taxon>
    </lineage>
</organism>
<dbReference type="CDD" id="cd08195">
    <property type="entry name" value="DHQS"/>
    <property type="match status" value="1"/>
</dbReference>
<proteinExistence type="predicted"/>
<keyword evidence="4" id="KW-0520">NAD</keyword>
<evidence type="ECO:0000313" key="10">
    <source>
        <dbReference type="Proteomes" id="UP000593915"/>
    </source>
</evidence>
<accession>A0A7S6WNT4</accession>
<dbReference type="GO" id="GO:0003856">
    <property type="term" value="F:3-dehydroquinate synthase activity"/>
    <property type="evidence" value="ECO:0007669"/>
    <property type="project" value="TreeGrafter"/>
</dbReference>
<dbReference type="InterPro" id="IPR030960">
    <property type="entry name" value="DHQS/DOIS_N"/>
</dbReference>
<evidence type="ECO:0000256" key="6">
    <source>
        <dbReference type="ARBA" id="ARBA00023285"/>
    </source>
</evidence>
<dbReference type="Pfam" id="PF24621">
    <property type="entry name" value="DHQS_C"/>
    <property type="match status" value="1"/>
</dbReference>
<evidence type="ECO:0000259" key="8">
    <source>
        <dbReference type="Pfam" id="PF24621"/>
    </source>
</evidence>
<reference evidence="9 10" key="1">
    <citation type="submission" date="2020-09" db="EMBL/GenBank/DDBJ databases">
        <title>Characterization of Treponema spp. from bovine digital dermatitis in Korea.</title>
        <authorList>
            <person name="Espiritu H.M."/>
            <person name="Cho Y.I."/>
            <person name="Mamuad L."/>
        </authorList>
    </citation>
    <scope>NUCLEOTIDE SEQUENCE [LARGE SCALE GENOMIC DNA]</scope>
    <source>
        <strain evidence="9 10">KS1</strain>
    </source>
</reference>
<evidence type="ECO:0000256" key="4">
    <source>
        <dbReference type="ARBA" id="ARBA00023027"/>
    </source>
</evidence>
<evidence type="ECO:0000313" key="9">
    <source>
        <dbReference type="EMBL" id="QOW60568.1"/>
    </source>
</evidence>
<dbReference type="Gene3D" id="3.40.50.1970">
    <property type="match status" value="1"/>
</dbReference>
<comment type="cofactor">
    <cofactor evidence="1">
        <name>NAD(+)</name>
        <dbReference type="ChEBI" id="CHEBI:57540"/>
    </cofactor>
</comment>
<dbReference type="PANTHER" id="PTHR43622:SF1">
    <property type="entry name" value="3-DEHYDROQUINATE SYNTHASE"/>
    <property type="match status" value="1"/>
</dbReference>
<gene>
    <name evidence="9" type="ORF">IFE08_12300</name>
</gene>
<feature type="domain" description="3-dehydroquinate synthase C-terminal" evidence="8">
    <location>
        <begin position="171"/>
        <end position="322"/>
    </location>
</feature>
<evidence type="ECO:0000256" key="5">
    <source>
        <dbReference type="ARBA" id="ARBA00023239"/>
    </source>
</evidence>
<protein>
    <submittedName>
        <fullName evidence="9">3-dehydroquinate synthase</fullName>
    </submittedName>
</protein>
<dbReference type="InterPro" id="IPR056179">
    <property type="entry name" value="DHQS_C"/>
</dbReference>